<dbReference type="SUPFAM" id="SSF53850">
    <property type="entry name" value="Periplasmic binding protein-like II"/>
    <property type="match status" value="1"/>
</dbReference>
<dbReference type="InterPro" id="IPR050490">
    <property type="entry name" value="Bact_solute-bd_prot1"/>
</dbReference>
<dbReference type="RefSeq" id="WP_386756456.1">
    <property type="nucleotide sequence ID" value="NZ_FNJU01000001.1"/>
</dbReference>
<proteinExistence type="predicted"/>
<name>A0A1H0Q3E2_9BACI</name>
<accession>A0A1H0Q3E2</accession>
<dbReference type="PANTHER" id="PTHR43649">
    <property type="entry name" value="ARABINOSE-BINDING PROTEIN-RELATED"/>
    <property type="match status" value="1"/>
</dbReference>
<evidence type="ECO:0000313" key="2">
    <source>
        <dbReference type="Proteomes" id="UP000199159"/>
    </source>
</evidence>
<dbReference type="PANTHER" id="PTHR43649:SF11">
    <property type="entry name" value="ABC TRANSPORTER SUBSTRATE-BINDING PROTEIN YESO-RELATED"/>
    <property type="match status" value="1"/>
</dbReference>
<keyword evidence="2" id="KW-1185">Reference proteome</keyword>
<evidence type="ECO:0000313" key="1">
    <source>
        <dbReference type="EMBL" id="SDP11903.1"/>
    </source>
</evidence>
<dbReference type="EMBL" id="FNJU01000001">
    <property type="protein sequence ID" value="SDP11903.1"/>
    <property type="molecule type" value="Genomic_DNA"/>
</dbReference>
<organism evidence="1 2">
    <name type="scientific">Litchfieldia salsa</name>
    <dbReference type="NCBI Taxonomy" id="930152"/>
    <lineage>
        <taxon>Bacteria</taxon>
        <taxon>Bacillati</taxon>
        <taxon>Bacillota</taxon>
        <taxon>Bacilli</taxon>
        <taxon>Bacillales</taxon>
        <taxon>Bacillaceae</taxon>
        <taxon>Litchfieldia</taxon>
    </lineage>
</organism>
<sequence>MKKYLPFFFTFVLLFTTSCSEGSLSKSKPVEEPVTIKVSWWGSQPRHEYTTKVIEMFEKENPTIKVEPEFANWADYWKNLAPMAAGNRLPDVIQMDIAFLAEYGEKGLLEDLTPYVQKGIINTSSIDEGVINSGTINDHLYGFPIGINVLSVISNDLYLEAAGVSIRDDRWSWEELERIALEIKTRTGVYGSNAMHPPDIFFPYYLRTKGEDFYNDEGTGLAYTNDQLFIDYFNRQLRLIERGAIPTPDESEAVRGMESDFIVQGTSAMTWNYSNQYAGFDQLTDSPLTIHLPPEHLENKALTLKPSMLFSIPTGSKHKDEAAKFIDFFINNVKANQLMKGERGVPVSSTVLEAIKTELTDEEIKMIDYVEKAKVLIDEMYPPDPEGSSQVMEVLKGISDQILFKKITPEEGAKKFREQAEYILKNE</sequence>
<dbReference type="Proteomes" id="UP000199159">
    <property type="component" value="Unassembled WGS sequence"/>
</dbReference>
<dbReference type="PROSITE" id="PS51257">
    <property type="entry name" value="PROKAR_LIPOPROTEIN"/>
    <property type="match status" value="1"/>
</dbReference>
<dbReference type="Gene3D" id="3.40.190.10">
    <property type="entry name" value="Periplasmic binding protein-like II"/>
    <property type="match status" value="2"/>
</dbReference>
<dbReference type="Pfam" id="PF01547">
    <property type="entry name" value="SBP_bac_1"/>
    <property type="match status" value="1"/>
</dbReference>
<dbReference type="AlphaFoldDB" id="A0A1H0Q3E2"/>
<dbReference type="STRING" id="930152.SAMN05216565_101581"/>
<reference evidence="2" key="1">
    <citation type="submission" date="2016-10" db="EMBL/GenBank/DDBJ databases">
        <authorList>
            <person name="Varghese N."/>
            <person name="Submissions S."/>
        </authorList>
    </citation>
    <scope>NUCLEOTIDE SEQUENCE [LARGE SCALE GENOMIC DNA]</scope>
    <source>
        <strain evidence="2">IBRC-M10078</strain>
    </source>
</reference>
<protein>
    <submittedName>
        <fullName evidence="1">Carbohydrate ABC transporter substrate-binding protein, CUT1 family</fullName>
    </submittedName>
</protein>
<dbReference type="InterPro" id="IPR006059">
    <property type="entry name" value="SBP"/>
</dbReference>
<gene>
    <name evidence="1" type="ORF">SAMN05216565_101581</name>
</gene>